<feature type="compositionally biased region" description="Basic and acidic residues" evidence="1">
    <location>
        <begin position="54"/>
        <end position="70"/>
    </location>
</feature>
<dbReference type="AlphaFoldDB" id="A0AAV7W0M9"/>
<feature type="region of interest" description="Disordered" evidence="1">
    <location>
        <begin position="1"/>
        <end position="70"/>
    </location>
</feature>
<dbReference type="Proteomes" id="UP001066276">
    <property type="component" value="Chromosome 1_2"/>
</dbReference>
<organism evidence="2 3">
    <name type="scientific">Pleurodeles waltl</name>
    <name type="common">Iberian ribbed newt</name>
    <dbReference type="NCBI Taxonomy" id="8319"/>
    <lineage>
        <taxon>Eukaryota</taxon>
        <taxon>Metazoa</taxon>
        <taxon>Chordata</taxon>
        <taxon>Craniata</taxon>
        <taxon>Vertebrata</taxon>
        <taxon>Euteleostomi</taxon>
        <taxon>Amphibia</taxon>
        <taxon>Batrachia</taxon>
        <taxon>Caudata</taxon>
        <taxon>Salamandroidea</taxon>
        <taxon>Salamandridae</taxon>
        <taxon>Pleurodelinae</taxon>
        <taxon>Pleurodeles</taxon>
    </lineage>
</organism>
<protein>
    <submittedName>
        <fullName evidence="2">Uncharacterized protein</fullName>
    </submittedName>
</protein>
<accession>A0AAV7W0M9</accession>
<feature type="compositionally biased region" description="Basic and acidic residues" evidence="1">
    <location>
        <begin position="1"/>
        <end position="29"/>
    </location>
</feature>
<evidence type="ECO:0000313" key="3">
    <source>
        <dbReference type="Proteomes" id="UP001066276"/>
    </source>
</evidence>
<dbReference type="EMBL" id="JANPWB010000002">
    <property type="protein sequence ID" value="KAJ1206440.1"/>
    <property type="molecule type" value="Genomic_DNA"/>
</dbReference>
<comment type="caution">
    <text evidence="2">The sequence shown here is derived from an EMBL/GenBank/DDBJ whole genome shotgun (WGS) entry which is preliminary data.</text>
</comment>
<evidence type="ECO:0000313" key="2">
    <source>
        <dbReference type="EMBL" id="KAJ1206440.1"/>
    </source>
</evidence>
<evidence type="ECO:0000256" key="1">
    <source>
        <dbReference type="SAM" id="MobiDB-lite"/>
    </source>
</evidence>
<gene>
    <name evidence="2" type="ORF">NDU88_001845</name>
</gene>
<keyword evidence="3" id="KW-1185">Reference proteome</keyword>
<sequence length="70" mass="7905">MCREEGGKRRDTRKENRSCRVLRGDVATEEREEDDGDQKGARSVEMNSPVQSSDEAKGDPEKTRESSFAD</sequence>
<name>A0AAV7W0M9_PLEWA</name>
<reference evidence="2" key="1">
    <citation type="journal article" date="2022" name="bioRxiv">
        <title>Sequencing and chromosome-scale assembly of the giantPleurodeles waltlgenome.</title>
        <authorList>
            <person name="Brown T."/>
            <person name="Elewa A."/>
            <person name="Iarovenko S."/>
            <person name="Subramanian E."/>
            <person name="Araus A.J."/>
            <person name="Petzold A."/>
            <person name="Susuki M."/>
            <person name="Suzuki K.-i.T."/>
            <person name="Hayashi T."/>
            <person name="Toyoda A."/>
            <person name="Oliveira C."/>
            <person name="Osipova E."/>
            <person name="Leigh N.D."/>
            <person name="Simon A."/>
            <person name="Yun M.H."/>
        </authorList>
    </citation>
    <scope>NUCLEOTIDE SEQUENCE</scope>
    <source>
        <strain evidence="2">20211129_DDA</strain>
        <tissue evidence="2">Liver</tissue>
    </source>
</reference>
<proteinExistence type="predicted"/>